<name>A0A0N4XK71_NIPBR</name>
<sequence>MICHSNSSALCEHEGVDLTSIVEDVKKAVGVHKCVKKAIDVIATYVTSMLNTKDEIIRQLRDENDKMKEKLSLLESSRFHSDSLVSDASHVQPNGQNPVSDGSPTVQETERRRSIVVDGIPELRCGNVQDRVAHDYGKVRRLLDLCVQCDPVAVYRLGKPSNNNERLMKVLLPASVFQQMALKRASRLWLFHDVGVIRKFYPRNKTIQTGRNGDIPTALATLTPTGEVGLEAVDVDSSPCTQGQLFR</sequence>
<dbReference type="WBParaSite" id="NBR_0000292301-mRNA-1">
    <property type="protein sequence ID" value="NBR_0000292301-mRNA-1"/>
    <property type="gene ID" value="NBR_0000292301"/>
</dbReference>
<dbReference type="Proteomes" id="UP000271162">
    <property type="component" value="Unassembled WGS sequence"/>
</dbReference>
<reference evidence="5" key="1">
    <citation type="submission" date="2017-02" db="UniProtKB">
        <authorList>
            <consortium name="WormBaseParasite"/>
        </authorList>
    </citation>
    <scope>IDENTIFICATION</scope>
</reference>
<keyword evidence="4" id="KW-1185">Reference proteome</keyword>
<evidence type="ECO:0000313" key="4">
    <source>
        <dbReference type="Proteomes" id="UP000271162"/>
    </source>
</evidence>
<organism evidence="5">
    <name type="scientific">Nippostrongylus brasiliensis</name>
    <name type="common">Rat hookworm</name>
    <dbReference type="NCBI Taxonomy" id="27835"/>
    <lineage>
        <taxon>Eukaryota</taxon>
        <taxon>Metazoa</taxon>
        <taxon>Ecdysozoa</taxon>
        <taxon>Nematoda</taxon>
        <taxon>Chromadorea</taxon>
        <taxon>Rhabditida</taxon>
        <taxon>Rhabditina</taxon>
        <taxon>Rhabditomorpha</taxon>
        <taxon>Strongyloidea</taxon>
        <taxon>Heligmosomidae</taxon>
        <taxon>Nippostrongylus</taxon>
    </lineage>
</organism>
<dbReference type="STRING" id="27835.A0A0N4XK71"/>
<evidence type="ECO:0000256" key="2">
    <source>
        <dbReference type="SAM" id="MobiDB-lite"/>
    </source>
</evidence>
<evidence type="ECO:0000313" key="5">
    <source>
        <dbReference type="WBParaSite" id="NBR_0000292301-mRNA-1"/>
    </source>
</evidence>
<feature type="compositionally biased region" description="Polar residues" evidence="2">
    <location>
        <begin position="85"/>
        <end position="107"/>
    </location>
</feature>
<evidence type="ECO:0000256" key="1">
    <source>
        <dbReference type="SAM" id="Coils"/>
    </source>
</evidence>
<gene>
    <name evidence="3" type="ORF">NBR_LOCUS2922</name>
</gene>
<dbReference type="AlphaFoldDB" id="A0A0N4XK71"/>
<feature type="region of interest" description="Disordered" evidence="2">
    <location>
        <begin position="85"/>
        <end position="111"/>
    </location>
</feature>
<protein>
    <submittedName>
        <fullName evidence="5">Transposase_23 domain-containing protein</fullName>
    </submittedName>
</protein>
<dbReference type="EMBL" id="UYSL01003849">
    <property type="protein sequence ID" value="VDL66511.1"/>
    <property type="molecule type" value="Genomic_DNA"/>
</dbReference>
<reference evidence="3 4" key="2">
    <citation type="submission" date="2018-11" db="EMBL/GenBank/DDBJ databases">
        <authorList>
            <consortium name="Pathogen Informatics"/>
        </authorList>
    </citation>
    <scope>NUCLEOTIDE SEQUENCE [LARGE SCALE GENOMIC DNA]</scope>
</reference>
<keyword evidence="1" id="KW-0175">Coiled coil</keyword>
<accession>A0A0N4XK71</accession>
<proteinExistence type="predicted"/>
<evidence type="ECO:0000313" key="3">
    <source>
        <dbReference type="EMBL" id="VDL66511.1"/>
    </source>
</evidence>
<feature type="coiled-coil region" evidence="1">
    <location>
        <begin position="50"/>
        <end position="77"/>
    </location>
</feature>